<protein>
    <recommendedName>
        <fullName evidence="9">Transmembrane protein 45B</fullName>
    </recommendedName>
</protein>
<feature type="transmembrane region" description="Helical" evidence="6">
    <location>
        <begin position="395"/>
        <end position="415"/>
    </location>
</feature>
<dbReference type="AlphaFoldDB" id="A0A445K1K9"/>
<feature type="transmembrane region" description="Helical" evidence="6">
    <location>
        <begin position="184"/>
        <end position="202"/>
    </location>
</feature>
<feature type="transmembrane region" description="Helical" evidence="6">
    <location>
        <begin position="47"/>
        <end position="71"/>
    </location>
</feature>
<comment type="caution">
    <text evidence="7">The sequence shown here is derived from an EMBL/GenBank/DDBJ whole genome shotgun (WGS) entry which is preliminary data.</text>
</comment>
<keyword evidence="4 6" id="KW-1133">Transmembrane helix</keyword>
<sequence>MGTLVGHVAPGFGFLLIGLWHLFNHIKLHALNPKSYKGPSWFPSAKFRYIELVLIMVGSTASVAMELFIGPERHQPLDPDGTIPSNHLHNFEHSSISITFFLYAACAIILDRARVQAQFELTQLLGAIAFAQQLLLFHLHSADHMGPEGQYHLLLQILVFVSVSTALIGIVLPHSFLVNFVRSVSIFFQGLWLIVMGFMLWTPSLIPKGCYMNDEDGHMVVRCSSHEALHRAISLVNIEFSWFIIGVTVFAVSLYLVLVKVYGEKKVEYFSLGNEDEESNDDVESQKSGAFDHSSKSFIQVGKIFSQNDMESNPPNAHANIAGLWHLFNHIKLHALSPKSYKGPSWFPSAKFRYIELVLIMVGSTASVATEFFIGPERHQPLDPDGTIPSNHLHNFEHSSISITFFLYAACAIILDRARVQTQFELTQLLGAIAFAQQLLLFHLHSADHMGPEGQYHLLLQNLVFVSVSTALIGIVLPHSFLVNFVRSVSIFFQGLWLIVMGFMLWTPSLIPKGCYMNDEDGHMVVRCSSHEALHRAISLVNIEFSWLIIVVTVFAVSLYLVLFNLYGEKKVEYFSLGSEDEESNNDVESQESGTFDHNSKSFIHTYGQILFSK</sequence>
<organism evidence="7 8">
    <name type="scientific">Glycine soja</name>
    <name type="common">Wild soybean</name>
    <dbReference type="NCBI Taxonomy" id="3848"/>
    <lineage>
        <taxon>Eukaryota</taxon>
        <taxon>Viridiplantae</taxon>
        <taxon>Streptophyta</taxon>
        <taxon>Embryophyta</taxon>
        <taxon>Tracheophyta</taxon>
        <taxon>Spermatophyta</taxon>
        <taxon>Magnoliopsida</taxon>
        <taxon>eudicotyledons</taxon>
        <taxon>Gunneridae</taxon>
        <taxon>Pentapetalae</taxon>
        <taxon>rosids</taxon>
        <taxon>fabids</taxon>
        <taxon>Fabales</taxon>
        <taxon>Fabaceae</taxon>
        <taxon>Papilionoideae</taxon>
        <taxon>50 kb inversion clade</taxon>
        <taxon>NPAAA clade</taxon>
        <taxon>indigoferoid/millettioid clade</taxon>
        <taxon>Phaseoleae</taxon>
        <taxon>Glycine</taxon>
        <taxon>Glycine subgen. Soja</taxon>
    </lineage>
</organism>
<keyword evidence="8" id="KW-1185">Reference proteome</keyword>
<evidence type="ECO:0000256" key="3">
    <source>
        <dbReference type="ARBA" id="ARBA00022692"/>
    </source>
</evidence>
<dbReference type="PANTHER" id="PTHR46285:SF3">
    <property type="entry name" value="PROTEINASE INHIBITOR I4, SERPIN (DUF716)"/>
    <property type="match status" value="1"/>
</dbReference>
<dbReference type="Proteomes" id="UP000289340">
    <property type="component" value="Chromosome 7"/>
</dbReference>
<evidence type="ECO:0000313" key="7">
    <source>
        <dbReference type="EMBL" id="RZC04654.1"/>
    </source>
</evidence>
<comment type="similarity">
    <text evidence="2">Belongs to the TMEM45 family.</text>
</comment>
<feature type="transmembrane region" description="Helical" evidence="6">
    <location>
        <begin position="153"/>
        <end position="172"/>
    </location>
</feature>
<feature type="transmembrane region" description="Helical" evidence="6">
    <location>
        <begin position="458"/>
        <end position="477"/>
    </location>
</feature>
<feature type="transmembrane region" description="Helical" evidence="6">
    <location>
        <begin position="545"/>
        <end position="567"/>
    </location>
</feature>
<feature type="transmembrane region" description="Helical" evidence="6">
    <location>
        <begin position="427"/>
        <end position="446"/>
    </location>
</feature>
<name>A0A445K1K9_GLYSO</name>
<feature type="transmembrane region" description="Helical" evidence="6">
    <location>
        <begin position="489"/>
        <end position="507"/>
    </location>
</feature>
<reference evidence="7 8" key="1">
    <citation type="submission" date="2018-09" db="EMBL/GenBank/DDBJ databases">
        <title>A high-quality reference genome of wild soybean provides a powerful tool to mine soybean genomes.</title>
        <authorList>
            <person name="Xie M."/>
            <person name="Chung C.Y.L."/>
            <person name="Li M.-W."/>
            <person name="Wong F.-L."/>
            <person name="Chan T.-F."/>
            <person name="Lam H.-M."/>
        </authorList>
    </citation>
    <scope>NUCLEOTIDE SEQUENCE [LARGE SCALE GENOMIC DNA]</scope>
    <source>
        <strain evidence="8">cv. W05</strain>
        <tissue evidence="7">Hypocotyl of etiolated seedlings</tissue>
    </source>
</reference>
<dbReference type="GO" id="GO:0016020">
    <property type="term" value="C:membrane"/>
    <property type="evidence" value="ECO:0007669"/>
    <property type="project" value="UniProtKB-SubCell"/>
</dbReference>
<feature type="transmembrane region" description="Helical" evidence="6">
    <location>
        <begin position="6"/>
        <end position="26"/>
    </location>
</feature>
<feature type="transmembrane region" description="Helical" evidence="6">
    <location>
        <begin position="122"/>
        <end position="141"/>
    </location>
</feature>
<feature type="transmembrane region" description="Helical" evidence="6">
    <location>
        <begin position="91"/>
        <end position="110"/>
    </location>
</feature>
<evidence type="ECO:0000256" key="6">
    <source>
        <dbReference type="SAM" id="Phobius"/>
    </source>
</evidence>
<dbReference type="PANTHER" id="PTHR46285">
    <property type="entry name" value="PROTEINASE INHIBITOR I4, SERPIN (DUF716)-RELATED"/>
    <property type="match status" value="1"/>
</dbReference>
<dbReference type="InterPro" id="IPR006904">
    <property type="entry name" value="DUF716"/>
</dbReference>
<dbReference type="Pfam" id="PF04819">
    <property type="entry name" value="DUF716"/>
    <property type="match status" value="2"/>
</dbReference>
<keyword evidence="3 6" id="KW-0812">Transmembrane</keyword>
<keyword evidence="5 6" id="KW-0472">Membrane</keyword>
<evidence type="ECO:0000256" key="4">
    <source>
        <dbReference type="ARBA" id="ARBA00022989"/>
    </source>
</evidence>
<feature type="transmembrane region" description="Helical" evidence="6">
    <location>
        <begin position="354"/>
        <end position="375"/>
    </location>
</feature>
<evidence type="ECO:0000313" key="8">
    <source>
        <dbReference type="Proteomes" id="UP000289340"/>
    </source>
</evidence>
<comment type="subcellular location">
    <subcellularLocation>
        <location evidence="1">Membrane</location>
        <topology evidence="1">Multi-pass membrane protein</topology>
    </subcellularLocation>
</comment>
<dbReference type="EMBL" id="QZWG01000007">
    <property type="protein sequence ID" value="RZC04654.1"/>
    <property type="molecule type" value="Genomic_DNA"/>
</dbReference>
<evidence type="ECO:0000256" key="2">
    <source>
        <dbReference type="ARBA" id="ARBA00006948"/>
    </source>
</evidence>
<evidence type="ECO:0000256" key="5">
    <source>
        <dbReference type="ARBA" id="ARBA00023136"/>
    </source>
</evidence>
<gene>
    <name evidence="7" type="ORF">D0Y65_018989</name>
</gene>
<feature type="transmembrane region" description="Helical" evidence="6">
    <location>
        <begin position="240"/>
        <end position="259"/>
    </location>
</feature>
<evidence type="ECO:0008006" key="9">
    <source>
        <dbReference type="Google" id="ProtNLM"/>
    </source>
</evidence>
<accession>A0A445K1K9</accession>
<proteinExistence type="inferred from homology"/>
<evidence type="ECO:0000256" key="1">
    <source>
        <dbReference type="ARBA" id="ARBA00004141"/>
    </source>
</evidence>